<dbReference type="Gene3D" id="2.60.120.370">
    <property type="entry name" value="YhcH/YjgK/YiaL"/>
    <property type="match status" value="1"/>
</dbReference>
<dbReference type="Pfam" id="PF04074">
    <property type="entry name" value="DUF386"/>
    <property type="match status" value="1"/>
</dbReference>
<dbReference type="NCBIfam" id="TIGR00022">
    <property type="entry name" value="YhcH/YjgK/YiaL family protein"/>
    <property type="match status" value="1"/>
</dbReference>
<reference evidence="1" key="1">
    <citation type="journal article" date="2022" name="Int. J. Syst. Evol. Microbiol.">
        <title>Granulimonas faecalis gen. nov., sp. nov., and Leptogranulimonas caecicola gen. nov., sp. nov., novel lactate-producing Atopobiaceae bacteria isolated from mouse intestines, and an emended description of the family Atopobiaceae.</title>
        <authorList>
            <person name="Morinaga K."/>
            <person name="Kusada H."/>
            <person name="Sakamoto S."/>
            <person name="Murakami T."/>
            <person name="Toyoda A."/>
            <person name="Mori H."/>
            <person name="Meng X.Y."/>
            <person name="Takashino M."/>
            <person name="Murotomi K."/>
            <person name="Tamaki H."/>
        </authorList>
    </citation>
    <scope>NUCLEOTIDE SEQUENCE</scope>
    <source>
        <strain evidence="1">OPF53</strain>
    </source>
</reference>
<dbReference type="InterPro" id="IPR037012">
    <property type="entry name" value="NanQ/TabA/YiaL_sf"/>
</dbReference>
<evidence type="ECO:0000313" key="1">
    <source>
        <dbReference type="EMBL" id="GJM55860.1"/>
    </source>
</evidence>
<name>A0AAV5B7I8_9ACTN</name>
<keyword evidence="2" id="KW-1185">Reference proteome</keyword>
<dbReference type="PANTHER" id="PTHR34986:SF1">
    <property type="entry name" value="PROTEIN YIAL"/>
    <property type="match status" value="1"/>
</dbReference>
<dbReference type="SUPFAM" id="SSF51197">
    <property type="entry name" value="Clavaminate synthase-like"/>
    <property type="match status" value="1"/>
</dbReference>
<sequence length="153" mass="16806">MISASIDAKAFGPVTSERIERAMDWCRTVDPATLELGRNDIDGDDVFANVMRFDTAPAGTKDYEAHRDHIDIHYVFSGVELMGIARMKDCTPKGAFDEENDFVLVEQPELESWVVTQAGEFCLTAPADAHKPGCSLDAPAPLFKACVKVRIAD</sequence>
<dbReference type="InterPro" id="IPR004375">
    <property type="entry name" value="NanQ/TabA/YiaL"/>
</dbReference>
<dbReference type="EMBL" id="BQKC01000001">
    <property type="protein sequence ID" value="GJM55860.1"/>
    <property type="molecule type" value="Genomic_DNA"/>
</dbReference>
<comment type="caution">
    <text evidence="1">The sequence shown here is derived from an EMBL/GenBank/DDBJ whole genome shotgun (WGS) entry which is preliminary data.</text>
</comment>
<dbReference type="AlphaFoldDB" id="A0AAV5B7I8"/>
<protein>
    <submittedName>
        <fullName evidence="1">Beta-D-galactosidase</fullName>
    </submittedName>
</protein>
<proteinExistence type="predicted"/>
<organism evidence="1 2">
    <name type="scientific">Granulimonas faecalis</name>
    <dbReference type="NCBI Taxonomy" id="2894155"/>
    <lineage>
        <taxon>Bacteria</taxon>
        <taxon>Bacillati</taxon>
        <taxon>Actinomycetota</taxon>
        <taxon>Coriobacteriia</taxon>
        <taxon>Coriobacteriales</taxon>
        <taxon>Kribbibacteriaceae</taxon>
        <taxon>Granulimonas</taxon>
    </lineage>
</organism>
<dbReference type="GO" id="GO:0005829">
    <property type="term" value="C:cytosol"/>
    <property type="evidence" value="ECO:0007669"/>
    <property type="project" value="TreeGrafter"/>
</dbReference>
<accession>A0AAV5B7I8</accession>
<dbReference type="PANTHER" id="PTHR34986">
    <property type="entry name" value="EVOLVED BETA-GALACTOSIDASE SUBUNIT BETA"/>
    <property type="match status" value="1"/>
</dbReference>
<evidence type="ECO:0000313" key="2">
    <source>
        <dbReference type="Proteomes" id="UP001055025"/>
    </source>
</evidence>
<gene>
    <name evidence="1" type="ORF">ATOP_15150</name>
</gene>
<dbReference type="RefSeq" id="WP_135978295.1">
    <property type="nucleotide sequence ID" value="NZ_BQKC01000001.1"/>
</dbReference>
<dbReference type="Proteomes" id="UP001055025">
    <property type="component" value="Unassembled WGS sequence"/>
</dbReference>